<keyword evidence="2" id="KW-1185">Reference proteome</keyword>
<name>A0A1C6U9H1_9ACTN</name>
<dbReference type="EMBL" id="FMIA01000002">
    <property type="protein sequence ID" value="SCL50608.1"/>
    <property type="molecule type" value="Genomic_DNA"/>
</dbReference>
<evidence type="ECO:0000313" key="2">
    <source>
        <dbReference type="Proteomes" id="UP000198937"/>
    </source>
</evidence>
<evidence type="ECO:0000313" key="1">
    <source>
        <dbReference type="EMBL" id="SCL50608.1"/>
    </source>
</evidence>
<accession>A0A1C6U9H1</accession>
<proteinExistence type="predicted"/>
<organism evidence="1 2">
    <name type="scientific">Micromonospora yangpuensis</name>
    <dbReference type="NCBI Taxonomy" id="683228"/>
    <lineage>
        <taxon>Bacteria</taxon>
        <taxon>Bacillati</taxon>
        <taxon>Actinomycetota</taxon>
        <taxon>Actinomycetes</taxon>
        <taxon>Micromonosporales</taxon>
        <taxon>Micromonosporaceae</taxon>
        <taxon>Micromonospora</taxon>
    </lineage>
</organism>
<dbReference type="Proteomes" id="UP000198937">
    <property type="component" value="Unassembled WGS sequence"/>
</dbReference>
<gene>
    <name evidence="1" type="ORF">GA0070617_1535</name>
</gene>
<dbReference type="AlphaFoldDB" id="A0A1C6U9H1"/>
<sequence>MVVLRQARSSGSFAPGWPFGSRWWRYRVALRIVLGLPTHTPKVHAPFAPEQVALLRRWQAVPSVAHMRCPRHGDVQRGSSELVPCANGWRCHFRTPDYPDLACSYAVDWVYAGMLEEDSIRALEEMSVEVVEVSFDDGSNEPLNVFSDYDLLLSFQDAADLDWEEVAERSALDERRGLVITQSTVLEDLLGDVILQLERLSDPERRQREIGQWMIGKRLSRVETLLSSGGYLEASSNFPREALYGAVRRRNELAHGSIIRVIGDAYPRTDGPGKTRRVEWQLVDRRTRESRLITMAGLREDLYAAIAAYTDLLLWTRNHLV</sequence>
<reference evidence="1 2" key="1">
    <citation type="submission" date="2016-06" db="EMBL/GenBank/DDBJ databases">
        <authorList>
            <person name="Kjaerup R.B."/>
            <person name="Dalgaard T.S."/>
            <person name="Juul-Madsen H.R."/>
        </authorList>
    </citation>
    <scope>NUCLEOTIDE SEQUENCE [LARGE SCALE GENOMIC DNA]</scope>
    <source>
        <strain evidence="1 2">DSM 45577</strain>
    </source>
</reference>
<protein>
    <submittedName>
        <fullName evidence="1">Uncharacterized protein</fullName>
    </submittedName>
</protein>